<gene>
    <name evidence="1" type="ORF">SPARVUS_LOCUS2316008</name>
</gene>
<dbReference type="EMBL" id="CATNWA010002732">
    <property type="protein sequence ID" value="CAI9543620.1"/>
    <property type="molecule type" value="Genomic_DNA"/>
</dbReference>
<sequence length="46" mass="5061">MTLGRKGLTSVAIKGLTMCWVCFTRETCCYAEKYTAACLSPVTVPR</sequence>
<name>A0ABN9B7R2_9NEOB</name>
<evidence type="ECO:0000313" key="2">
    <source>
        <dbReference type="Proteomes" id="UP001162483"/>
    </source>
</evidence>
<comment type="caution">
    <text evidence="1">The sequence shown here is derived from an EMBL/GenBank/DDBJ whole genome shotgun (WGS) entry which is preliminary data.</text>
</comment>
<proteinExistence type="predicted"/>
<accession>A0ABN9B7R2</accession>
<evidence type="ECO:0000313" key="1">
    <source>
        <dbReference type="EMBL" id="CAI9543620.1"/>
    </source>
</evidence>
<protein>
    <submittedName>
        <fullName evidence="1">Uncharacterized protein</fullName>
    </submittedName>
</protein>
<reference evidence="1" key="1">
    <citation type="submission" date="2023-05" db="EMBL/GenBank/DDBJ databases">
        <authorList>
            <person name="Stuckert A."/>
        </authorList>
    </citation>
    <scope>NUCLEOTIDE SEQUENCE</scope>
</reference>
<dbReference type="Proteomes" id="UP001162483">
    <property type="component" value="Unassembled WGS sequence"/>
</dbReference>
<organism evidence="1 2">
    <name type="scientific">Staurois parvus</name>
    <dbReference type="NCBI Taxonomy" id="386267"/>
    <lineage>
        <taxon>Eukaryota</taxon>
        <taxon>Metazoa</taxon>
        <taxon>Chordata</taxon>
        <taxon>Craniata</taxon>
        <taxon>Vertebrata</taxon>
        <taxon>Euteleostomi</taxon>
        <taxon>Amphibia</taxon>
        <taxon>Batrachia</taxon>
        <taxon>Anura</taxon>
        <taxon>Neobatrachia</taxon>
        <taxon>Ranoidea</taxon>
        <taxon>Ranidae</taxon>
        <taxon>Staurois</taxon>
    </lineage>
</organism>
<keyword evidence="2" id="KW-1185">Reference proteome</keyword>